<reference evidence="2 3" key="1">
    <citation type="submission" date="2019-08" db="EMBL/GenBank/DDBJ databases">
        <authorList>
            <person name="Dong K."/>
        </authorList>
    </citation>
    <scope>NUCLEOTIDE SEQUENCE [LARGE SCALE GENOMIC DNA]</scope>
    <source>
        <strain evidence="2 3">JCM14558</strain>
    </source>
</reference>
<organism evidence="2 3">
    <name type="scientific">Microbacterium hatanonis</name>
    <dbReference type="NCBI Taxonomy" id="404366"/>
    <lineage>
        <taxon>Bacteria</taxon>
        <taxon>Bacillati</taxon>
        <taxon>Actinomycetota</taxon>
        <taxon>Actinomycetes</taxon>
        <taxon>Micrococcales</taxon>
        <taxon>Microbacteriaceae</taxon>
        <taxon>Microbacterium</taxon>
    </lineage>
</organism>
<evidence type="ECO:0000259" key="1">
    <source>
        <dbReference type="Pfam" id="PF03551"/>
    </source>
</evidence>
<comment type="caution">
    <text evidence="2">The sequence shown here is derived from an EMBL/GenBank/DDBJ whole genome shotgun (WGS) entry which is preliminary data.</text>
</comment>
<dbReference type="Pfam" id="PF03551">
    <property type="entry name" value="PadR"/>
    <property type="match status" value="1"/>
</dbReference>
<sequence length="190" mass="20151">MSVRHALLAILDQGPCYGYQLRAEYSRRAGAAVNVGQIYTTLERLERDGFVDHRGADERGHVYWGITDAGRALAARWVAEPDEPGGRGELARKIALVATLPGIDAAAAIAAQRDAAVLRLAEVESAPSDSGASSDDGVSSVILRAAESAHARAEIEWLDAAAAAVAKDPVGRTFPLSVERPRRGRPRTGT</sequence>
<evidence type="ECO:0000313" key="3">
    <source>
        <dbReference type="Proteomes" id="UP000321034"/>
    </source>
</evidence>
<accession>A0A5C8I255</accession>
<dbReference type="InterPro" id="IPR036388">
    <property type="entry name" value="WH-like_DNA-bd_sf"/>
</dbReference>
<dbReference type="RefSeq" id="WP_147892892.1">
    <property type="nucleotide sequence ID" value="NZ_BAAANR010000001.1"/>
</dbReference>
<keyword evidence="3" id="KW-1185">Reference proteome</keyword>
<dbReference type="InterPro" id="IPR005149">
    <property type="entry name" value="Tscrpt_reg_PadR_N"/>
</dbReference>
<feature type="domain" description="Transcription regulator PadR N-terminal" evidence="1">
    <location>
        <begin position="7"/>
        <end position="74"/>
    </location>
</feature>
<dbReference type="SUPFAM" id="SSF46785">
    <property type="entry name" value="Winged helix' DNA-binding domain"/>
    <property type="match status" value="1"/>
</dbReference>
<gene>
    <name evidence="2" type="ORF">FVP77_01255</name>
</gene>
<evidence type="ECO:0000313" key="2">
    <source>
        <dbReference type="EMBL" id="TXK12150.1"/>
    </source>
</evidence>
<dbReference type="Gene3D" id="1.10.10.10">
    <property type="entry name" value="Winged helix-like DNA-binding domain superfamily/Winged helix DNA-binding domain"/>
    <property type="match status" value="1"/>
</dbReference>
<dbReference type="OrthoDB" id="3186544at2"/>
<name>A0A5C8I255_9MICO</name>
<dbReference type="AlphaFoldDB" id="A0A5C8I255"/>
<dbReference type="EMBL" id="VRSV01000001">
    <property type="protein sequence ID" value="TXK12150.1"/>
    <property type="molecule type" value="Genomic_DNA"/>
</dbReference>
<dbReference type="InterPro" id="IPR036390">
    <property type="entry name" value="WH_DNA-bd_sf"/>
</dbReference>
<dbReference type="PANTHER" id="PTHR43252">
    <property type="entry name" value="TRANSCRIPTIONAL REGULATOR YQJI"/>
    <property type="match status" value="1"/>
</dbReference>
<dbReference type="PANTHER" id="PTHR43252:SF2">
    <property type="entry name" value="TRANSCRIPTION REGULATOR, PADR-LIKE FAMILY"/>
    <property type="match status" value="1"/>
</dbReference>
<dbReference type="Proteomes" id="UP000321034">
    <property type="component" value="Unassembled WGS sequence"/>
</dbReference>
<proteinExistence type="predicted"/>
<protein>
    <submittedName>
        <fullName evidence="2">PadR family transcriptional regulator</fullName>
    </submittedName>
</protein>